<dbReference type="PRINTS" id="PR00363">
    <property type="entry name" value="CYTOCHROMEB5"/>
</dbReference>
<dbReference type="InterPro" id="IPR000262">
    <property type="entry name" value="FMN-dep_DH"/>
</dbReference>
<comment type="caution">
    <text evidence="9">The sequence shown here is derived from an EMBL/GenBank/DDBJ whole genome shotgun (WGS) entry which is preliminary data.</text>
</comment>
<evidence type="ECO:0000256" key="6">
    <source>
        <dbReference type="SAM" id="Coils"/>
    </source>
</evidence>
<dbReference type="SUPFAM" id="SSF51395">
    <property type="entry name" value="FMN-linked oxidoreductases"/>
    <property type="match status" value="1"/>
</dbReference>
<dbReference type="CDD" id="cd02922">
    <property type="entry name" value="FCB2_FMN"/>
    <property type="match status" value="1"/>
</dbReference>
<keyword evidence="2" id="KW-0349">Heme</keyword>
<dbReference type="GO" id="GO:0004460">
    <property type="term" value="F:L-lactate dehydrogenase (cytochrome) activity"/>
    <property type="evidence" value="ECO:0007669"/>
    <property type="project" value="TreeGrafter"/>
</dbReference>
<feature type="domain" description="Cytochrome b5 heme-binding" evidence="7">
    <location>
        <begin position="1"/>
        <end position="77"/>
    </location>
</feature>
<keyword evidence="6" id="KW-0175">Coiled coil</keyword>
<evidence type="ECO:0000259" key="8">
    <source>
        <dbReference type="PROSITE" id="PS51349"/>
    </source>
</evidence>
<dbReference type="Gene3D" id="3.10.120.10">
    <property type="entry name" value="Cytochrome b5-like heme/steroid binding domain"/>
    <property type="match status" value="1"/>
</dbReference>
<comment type="cofactor">
    <cofactor evidence="1">
        <name>FMN</name>
        <dbReference type="ChEBI" id="CHEBI:58210"/>
    </cofactor>
</comment>
<feature type="coiled-coil region" evidence="6">
    <location>
        <begin position="77"/>
        <end position="104"/>
    </location>
</feature>
<dbReference type="InterPro" id="IPR008259">
    <property type="entry name" value="FMN_hydac_DH_AS"/>
</dbReference>
<keyword evidence="10" id="KW-1185">Reference proteome</keyword>
<dbReference type="FunFam" id="3.10.120.10:FF:000009">
    <property type="entry name" value="Cytochrome b2, mitochondrial, putative"/>
    <property type="match status" value="1"/>
</dbReference>
<evidence type="ECO:0000256" key="3">
    <source>
        <dbReference type="ARBA" id="ARBA00022723"/>
    </source>
</evidence>
<dbReference type="GO" id="GO:0006089">
    <property type="term" value="P:lactate metabolic process"/>
    <property type="evidence" value="ECO:0007669"/>
    <property type="project" value="TreeGrafter"/>
</dbReference>
<dbReference type="PROSITE" id="PS51349">
    <property type="entry name" value="FMN_HYDROXY_ACID_DH_2"/>
    <property type="match status" value="1"/>
</dbReference>
<accession>A0A9P6HID9</accession>
<protein>
    <submittedName>
        <fullName evidence="9">FMN-dependent dehydrogenase-domain-containing protein</fullName>
    </submittedName>
</protein>
<dbReference type="SMART" id="SM01117">
    <property type="entry name" value="Cyt-b5"/>
    <property type="match status" value="1"/>
</dbReference>
<name>A0A9P6HID9_9AGAM</name>
<proteinExistence type="predicted"/>
<evidence type="ECO:0000313" key="9">
    <source>
        <dbReference type="EMBL" id="KAF9786875.1"/>
    </source>
</evidence>
<dbReference type="InterPro" id="IPR013785">
    <property type="entry name" value="Aldolase_TIM"/>
</dbReference>
<dbReference type="PANTHER" id="PTHR10578">
    <property type="entry name" value="S -2-HYDROXY-ACID OXIDASE-RELATED"/>
    <property type="match status" value="1"/>
</dbReference>
<dbReference type="Gene3D" id="3.20.20.70">
    <property type="entry name" value="Aldolase class I"/>
    <property type="match status" value="1"/>
</dbReference>
<evidence type="ECO:0000256" key="4">
    <source>
        <dbReference type="ARBA" id="ARBA00023002"/>
    </source>
</evidence>
<dbReference type="SUPFAM" id="SSF55856">
    <property type="entry name" value="Cytochrome b5-like heme/steroid binding domain"/>
    <property type="match status" value="1"/>
</dbReference>
<dbReference type="AlphaFoldDB" id="A0A9P6HID9"/>
<feature type="domain" description="FMN hydroxy acid dehydrogenase" evidence="8">
    <location>
        <begin position="165"/>
        <end position="498"/>
    </location>
</feature>
<dbReference type="Pfam" id="PF01070">
    <property type="entry name" value="FMN_dh"/>
    <property type="match status" value="1"/>
</dbReference>
<dbReference type="PROSITE" id="PS50255">
    <property type="entry name" value="CYTOCHROME_B5_2"/>
    <property type="match status" value="1"/>
</dbReference>
<dbReference type="PROSITE" id="PS00191">
    <property type="entry name" value="CYTOCHROME_B5_1"/>
    <property type="match status" value="1"/>
</dbReference>
<dbReference type="Pfam" id="PF00173">
    <property type="entry name" value="Cyt-b5"/>
    <property type="match status" value="1"/>
</dbReference>
<dbReference type="EMBL" id="WIUZ02000005">
    <property type="protein sequence ID" value="KAF9786875.1"/>
    <property type="molecule type" value="Genomic_DNA"/>
</dbReference>
<evidence type="ECO:0000256" key="1">
    <source>
        <dbReference type="ARBA" id="ARBA00001917"/>
    </source>
</evidence>
<keyword evidence="3" id="KW-0479">Metal-binding</keyword>
<evidence type="ECO:0000259" key="7">
    <source>
        <dbReference type="PROSITE" id="PS50255"/>
    </source>
</evidence>
<organism evidence="9 10">
    <name type="scientific">Thelephora terrestris</name>
    <dbReference type="NCBI Taxonomy" id="56493"/>
    <lineage>
        <taxon>Eukaryota</taxon>
        <taxon>Fungi</taxon>
        <taxon>Dikarya</taxon>
        <taxon>Basidiomycota</taxon>
        <taxon>Agaricomycotina</taxon>
        <taxon>Agaricomycetes</taxon>
        <taxon>Thelephorales</taxon>
        <taxon>Thelephoraceae</taxon>
        <taxon>Thelephora</taxon>
    </lineage>
</organism>
<dbReference type="InterPro" id="IPR036400">
    <property type="entry name" value="Cyt_B5-like_heme/steroid_sf"/>
</dbReference>
<dbReference type="PANTHER" id="PTHR10578:SF101">
    <property type="entry name" value="L-LACTATE DEHYDROGENASE (CYTOCHROME B2)"/>
    <property type="match status" value="1"/>
</dbReference>
<dbReference type="OrthoDB" id="1925334at2759"/>
<reference evidence="9" key="2">
    <citation type="submission" date="2020-11" db="EMBL/GenBank/DDBJ databases">
        <authorList>
            <consortium name="DOE Joint Genome Institute"/>
            <person name="Kuo A."/>
            <person name="Miyauchi S."/>
            <person name="Kiss E."/>
            <person name="Drula E."/>
            <person name="Kohler A."/>
            <person name="Sanchez-Garcia M."/>
            <person name="Andreopoulos B."/>
            <person name="Barry K.W."/>
            <person name="Bonito G."/>
            <person name="Buee M."/>
            <person name="Carver A."/>
            <person name="Chen C."/>
            <person name="Cichocki N."/>
            <person name="Clum A."/>
            <person name="Culley D."/>
            <person name="Crous P.W."/>
            <person name="Fauchery L."/>
            <person name="Girlanda M."/>
            <person name="Hayes R."/>
            <person name="Keri Z."/>
            <person name="Labutti K."/>
            <person name="Lipzen A."/>
            <person name="Lombard V."/>
            <person name="Magnuson J."/>
            <person name="Maillard F."/>
            <person name="Morin E."/>
            <person name="Murat C."/>
            <person name="Nolan M."/>
            <person name="Ohm R."/>
            <person name="Pangilinan J."/>
            <person name="Pereira M."/>
            <person name="Perotto S."/>
            <person name="Peter M."/>
            <person name="Riley R."/>
            <person name="Sitrit Y."/>
            <person name="Stielow B."/>
            <person name="Szollosi G."/>
            <person name="Zifcakova L."/>
            <person name="Stursova M."/>
            <person name="Spatafora J.W."/>
            <person name="Tedersoo L."/>
            <person name="Vaario L.-M."/>
            <person name="Yamada A."/>
            <person name="Yan M."/>
            <person name="Wang P."/>
            <person name="Xu J."/>
            <person name="Bruns T."/>
            <person name="Baldrian P."/>
            <person name="Vilgalys R."/>
            <person name="Henrissat B."/>
            <person name="Grigoriev I.V."/>
            <person name="Hibbett D."/>
            <person name="Nagy L.G."/>
            <person name="Martin F.M."/>
        </authorList>
    </citation>
    <scope>NUCLEOTIDE SEQUENCE</scope>
    <source>
        <strain evidence="9">UH-Tt-Lm1</strain>
    </source>
</reference>
<dbReference type="InterPro" id="IPR001199">
    <property type="entry name" value="Cyt_B5-like_heme/steroid-bd"/>
</dbReference>
<keyword evidence="5" id="KW-0408">Iron</keyword>
<evidence type="ECO:0000313" key="10">
    <source>
        <dbReference type="Proteomes" id="UP000736335"/>
    </source>
</evidence>
<dbReference type="GO" id="GO:0020037">
    <property type="term" value="F:heme binding"/>
    <property type="evidence" value="ECO:0007669"/>
    <property type="project" value="InterPro"/>
</dbReference>
<dbReference type="Proteomes" id="UP000736335">
    <property type="component" value="Unassembled WGS sequence"/>
</dbReference>
<evidence type="ECO:0000256" key="5">
    <source>
        <dbReference type="ARBA" id="ARBA00023004"/>
    </source>
</evidence>
<keyword evidence="4" id="KW-0560">Oxidoreductase</keyword>
<dbReference type="InterPro" id="IPR037458">
    <property type="entry name" value="L-MDH/L-LDH_FMN-bd"/>
</dbReference>
<dbReference type="PROSITE" id="PS00557">
    <property type="entry name" value="FMN_HYDROXY_ACID_DH_1"/>
    <property type="match status" value="1"/>
</dbReference>
<gene>
    <name evidence="9" type="ORF">BJ322DRAFT_681478</name>
</gene>
<dbReference type="InterPro" id="IPR018506">
    <property type="entry name" value="Cyt_B5_heme-BS"/>
</dbReference>
<reference evidence="9" key="1">
    <citation type="journal article" date="2020" name="Nat. Commun.">
        <title>Large-scale genome sequencing of mycorrhizal fungi provides insights into the early evolution of symbiotic traits.</title>
        <authorList>
            <person name="Miyauchi S."/>
            <person name="Kiss E."/>
            <person name="Kuo A."/>
            <person name="Drula E."/>
            <person name="Kohler A."/>
            <person name="Sanchez-Garcia M."/>
            <person name="Morin E."/>
            <person name="Andreopoulos B."/>
            <person name="Barry K.W."/>
            <person name="Bonito G."/>
            <person name="Buee M."/>
            <person name="Carver A."/>
            <person name="Chen C."/>
            <person name="Cichocki N."/>
            <person name="Clum A."/>
            <person name="Culley D."/>
            <person name="Crous P.W."/>
            <person name="Fauchery L."/>
            <person name="Girlanda M."/>
            <person name="Hayes R.D."/>
            <person name="Keri Z."/>
            <person name="LaButti K."/>
            <person name="Lipzen A."/>
            <person name="Lombard V."/>
            <person name="Magnuson J."/>
            <person name="Maillard F."/>
            <person name="Murat C."/>
            <person name="Nolan M."/>
            <person name="Ohm R.A."/>
            <person name="Pangilinan J."/>
            <person name="Pereira M.F."/>
            <person name="Perotto S."/>
            <person name="Peter M."/>
            <person name="Pfister S."/>
            <person name="Riley R."/>
            <person name="Sitrit Y."/>
            <person name="Stielow J.B."/>
            <person name="Szollosi G."/>
            <person name="Zifcakova L."/>
            <person name="Stursova M."/>
            <person name="Spatafora J.W."/>
            <person name="Tedersoo L."/>
            <person name="Vaario L.M."/>
            <person name="Yamada A."/>
            <person name="Yan M."/>
            <person name="Wang P."/>
            <person name="Xu J."/>
            <person name="Bruns T."/>
            <person name="Baldrian P."/>
            <person name="Vilgalys R."/>
            <person name="Dunand C."/>
            <person name="Henrissat B."/>
            <person name="Grigoriev I.V."/>
            <person name="Hibbett D."/>
            <person name="Nagy L.G."/>
            <person name="Martin F.M."/>
        </authorList>
    </citation>
    <scope>NUCLEOTIDE SEQUENCE</scope>
    <source>
        <strain evidence="9">UH-Tt-Lm1</strain>
    </source>
</reference>
<evidence type="ECO:0000256" key="2">
    <source>
        <dbReference type="ARBA" id="ARBA00022617"/>
    </source>
</evidence>
<dbReference type="InterPro" id="IPR037396">
    <property type="entry name" value="FMN_HAD"/>
</dbReference>
<sequence>MAWSLNDVSQHNSSSDCWLIVEGQVYDVTDFLPEHPGGKQIILKYAGRDATLAYKPIHPPDALERHLPKDKCLGPVNLEAKQQLQNQESLRKKTKDEVRVAEAQTRKPPLKRILTLQDMEDVARSVLSYKANAYYSSAADDLISACGSAPPLIFSLTSQHSAHSENVRAFSRFFFRPRVLRAVSHCDPSTSILGYKSSLPIFVSASALAKLGHPLGEANITKGAGRCNIIQMVSSNSSFSPAEIAAARVSPDQALFFQLYKHTKDALALKLVREVEALGYSAIFLTVDAVAAGNRERDLKAPWVLEDQERELEDQLRPMVEYPQDEAAASVLGTAGGLTAGNDADMTWEKTIPWLRRVTKLPIVIKGIQSVEDAVLAAEAGVDGILISNHGGRQLDYSMPTIEVLYRLRQQRPDVFRKTEVYIDGGVRRGTDILKALCLGAKAVGLGRPFLYAQSAYGDSGVVKIIKILEREVGHGMRLLGAATINDLVPELVERVDWQPILPALAKL</sequence>
<dbReference type="GO" id="GO:0046872">
    <property type="term" value="F:metal ion binding"/>
    <property type="evidence" value="ECO:0007669"/>
    <property type="project" value="UniProtKB-KW"/>
</dbReference>